<name>A0A3P1BGC5_9BACT</name>
<proteinExistence type="predicted"/>
<dbReference type="RefSeq" id="WP_124878024.1">
    <property type="nucleotide sequence ID" value="NZ_RQJO01000011.1"/>
</dbReference>
<accession>A0A3P1BGC5</accession>
<comment type="caution">
    <text evidence="2">The sequence shown here is derived from an EMBL/GenBank/DDBJ whole genome shotgun (WGS) entry which is preliminary data.</text>
</comment>
<keyword evidence="3" id="KW-1185">Reference proteome</keyword>
<evidence type="ECO:0000313" key="3">
    <source>
        <dbReference type="Proteomes" id="UP000271925"/>
    </source>
</evidence>
<evidence type="ECO:0000313" key="2">
    <source>
        <dbReference type="EMBL" id="RRA99991.1"/>
    </source>
</evidence>
<feature type="chain" id="PRO_5018265170" description="Outer membrane protein beta-barrel domain-containing protein" evidence="1">
    <location>
        <begin position="24"/>
        <end position="228"/>
    </location>
</feature>
<dbReference type="Proteomes" id="UP000271925">
    <property type="component" value="Unassembled WGS sequence"/>
</dbReference>
<evidence type="ECO:0000256" key="1">
    <source>
        <dbReference type="SAM" id="SignalP"/>
    </source>
</evidence>
<keyword evidence="1" id="KW-0732">Signal</keyword>
<evidence type="ECO:0008006" key="4">
    <source>
        <dbReference type="Google" id="ProtNLM"/>
    </source>
</evidence>
<reference evidence="2 3" key="1">
    <citation type="submission" date="2018-11" db="EMBL/GenBank/DDBJ databases">
        <authorList>
            <person name="Zhou Z."/>
            <person name="Wang G."/>
        </authorList>
    </citation>
    <scope>NUCLEOTIDE SEQUENCE [LARGE SCALE GENOMIC DNA]</scope>
    <source>
        <strain evidence="2 3">KCTC52004</strain>
    </source>
</reference>
<protein>
    <recommendedName>
        <fullName evidence="4">Outer membrane protein beta-barrel domain-containing protein</fullName>
    </recommendedName>
</protein>
<gene>
    <name evidence="2" type="ORF">EHT25_25545</name>
</gene>
<sequence>MRRISLLYFSAALLLACQTIAPAQSVRGSFGFFQLGYLNAPKSGNVARTFAPDWFPSLNDHFIYSGAEGWLRRNRLMAGLSASALTARSISVQQTRVERAAGIGQIKLGYVLFDTRRWVCYSAIGQGISSSLITIHQDGFQPHIAVLSSHSTDLSLHLNRLLVPDPSVGPEETKGFWLGLRIGYVASSKSAHWQQLPDGQPNQVKPEYALNGFYVTLTVGGGGFHYAQ</sequence>
<feature type="signal peptide" evidence="1">
    <location>
        <begin position="1"/>
        <end position="23"/>
    </location>
</feature>
<dbReference type="PROSITE" id="PS51257">
    <property type="entry name" value="PROKAR_LIPOPROTEIN"/>
    <property type="match status" value="1"/>
</dbReference>
<organism evidence="2 3">
    <name type="scientific">Larkinella rosea</name>
    <dbReference type="NCBI Taxonomy" id="2025312"/>
    <lineage>
        <taxon>Bacteria</taxon>
        <taxon>Pseudomonadati</taxon>
        <taxon>Bacteroidota</taxon>
        <taxon>Cytophagia</taxon>
        <taxon>Cytophagales</taxon>
        <taxon>Spirosomataceae</taxon>
        <taxon>Larkinella</taxon>
    </lineage>
</organism>
<dbReference type="EMBL" id="RQJO01000011">
    <property type="protein sequence ID" value="RRA99991.1"/>
    <property type="molecule type" value="Genomic_DNA"/>
</dbReference>
<dbReference type="AlphaFoldDB" id="A0A3P1BGC5"/>
<dbReference type="OrthoDB" id="963479at2"/>